<evidence type="ECO:0000313" key="4">
    <source>
        <dbReference type="Proteomes" id="UP000308671"/>
    </source>
</evidence>
<proteinExistence type="predicted"/>
<evidence type="ECO:0000313" key="3">
    <source>
        <dbReference type="EMBL" id="THV49532.1"/>
    </source>
</evidence>
<evidence type="ECO:0000256" key="2">
    <source>
        <dbReference type="SAM" id="MobiDB-lite"/>
    </source>
</evidence>
<reference evidence="3 4" key="1">
    <citation type="submission" date="2017-12" db="EMBL/GenBank/DDBJ databases">
        <title>Comparative genomics of Botrytis spp.</title>
        <authorList>
            <person name="Valero-Jimenez C.A."/>
            <person name="Tapia P."/>
            <person name="Veloso J."/>
            <person name="Silva-Moreno E."/>
            <person name="Staats M."/>
            <person name="Valdes J.H."/>
            <person name="Van Kan J.A.L."/>
        </authorList>
    </citation>
    <scope>NUCLEOTIDE SEQUENCE [LARGE SCALE GENOMIC DNA]</scope>
    <source>
        <strain evidence="3 4">MUCL435</strain>
    </source>
</reference>
<sequence length="181" mass="20322">MSRSSSIISSPAAQPQTFHSGMLANGRTSRFVEEISSDEDVQSLVKNMGAAKTFDEMPLPPGKVRSATACEEQTKAEEAECWFRRCGLIIPNQNNAMPEKESKTLPKMNISSAWTLLQKVSTLVNNLSKSQEEAKLSRNTDSQAVEKLKNKVTSLENELKEVNQIFERRIRQLESVIYRSK</sequence>
<protein>
    <submittedName>
        <fullName evidence="3">Uncharacterized protein</fullName>
    </submittedName>
</protein>
<dbReference type="Proteomes" id="UP000308671">
    <property type="component" value="Unassembled WGS sequence"/>
</dbReference>
<accession>A0A4S8QZC9</accession>
<name>A0A4S8QZC9_9HELO</name>
<gene>
    <name evidence="3" type="ORF">BGAL_0190g00070</name>
</gene>
<evidence type="ECO:0000256" key="1">
    <source>
        <dbReference type="SAM" id="Coils"/>
    </source>
</evidence>
<feature type="compositionally biased region" description="Low complexity" evidence="2">
    <location>
        <begin position="1"/>
        <end position="16"/>
    </location>
</feature>
<dbReference type="OrthoDB" id="3554366at2759"/>
<feature type="region of interest" description="Disordered" evidence="2">
    <location>
        <begin position="1"/>
        <end position="22"/>
    </location>
</feature>
<dbReference type="EMBL" id="PQXL01000190">
    <property type="protein sequence ID" value="THV49532.1"/>
    <property type="molecule type" value="Genomic_DNA"/>
</dbReference>
<dbReference type="AlphaFoldDB" id="A0A4S8QZC9"/>
<comment type="caution">
    <text evidence="3">The sequence shown here is derived from an EMBL/GenBank/DDBJ whole genome shotgun (WGS) entry which is preliminary data.</text>
</comment>
<organism evidence="3 4">
    <name type="scientific">Botrytis galanthina</name>
    <dbReference type="NCBI Taxonomy" id="278940"/>
    <lineage>
        <taxon>Eukaryota</taxon>
        <taxon>Fungi</taxon>
        <taxon>Dikarya</taxon>
        <taxon>Ascomycota</taxon>
        <taxon>Pezizomycotina</taxon>
        <taxon>Leotiomycetes</taxon>
        <taxon>Helotiales</taxon>
        <taxon>Sclerotiniaceae</taxon>
        <taxon>Botrytis</taxon>
    </lineage>
</organism>
<keyword evidence="1" id="KW-0175">Coiled coil</keyword>
<keyword evidence="4" id="KW-1185">Reference proteome</keyword>
<feature type="coiled-coil region" evidence="1">
    <location>
        <begin position="138"/>
        <end position="176"/>
    </location>
</feature>